<evidence type="ECO:0000313" key="1">
    <source>
        <dbReference type="EMBL" id="KAF2430367.1"/>
    </source>
</evidence>
<protein>
    <submittedName>
        <fullName evidence="1">Uncharacterized protein</fullName>
    </submittedName>
</protein>
<dbReference type="OrthoDB" id="4932428at2759"/>
<sequence length="250" mass="28410">MGPDIAPSSPVITQSEGHRHLQESNQFFVPTTPPRTSPATFESTDFTFSFPHQSFLPLEARSTLWPCLWRLVSMGELMSVIEMVEALRTHRVNTLAELRRIEKTLAAIGTPEVTEPMTTAWGYYVNSHMLLTELRSLTRNYPFKCVPIPSCAMVLTEPSSDCLDEAKRRVYSDPSSNRSWNFCWLVLSKIKSDQLLPYYAQYQASQPAMWGNQVPTQQAIARLASAFVGEWTWAVDQMLRHWARPPIGSN</sequence>
<dbReference type="EMBL" id="MU007039">
    <property type="protein sequence ID" value="KAF2430367.1"/>
    <property type="molecule type" value="Genomic_DNA"/>
</dbReference>
<reference evidence="1" key="1">
    <citation type="journal article" date="2020" name="Stud. Mycol.">
        <title>101 Dothideomycetes genomes: a test case for predicting lifestyles and emergence of pathogens.</title>
        <authorList>
            <person name="Haridas S."/>
            <person name="Albert R."/>
            <person name="Binder M."/>
            <person name="Bloem J."/>
            <person name="Labutti K."/>
            <person name="Salamov A."/>
            <person name="Andreopoulos B."/>
            <person name="Baker S."/>
            <person name="Barry K."/>
            <person name="Bills G."/>
            <person name="Bluhm B."/>
            <person name="Cannon C."/>
            <person name="Castanera R."/>
            <person name="Culley D."/>
            <person name="Daum C."/>
            <person name="Ezra D."/>
            <person name="Gonzalez J."/>
            <person name="Henrissat B."/>
            <person name="Kuo A."/>
            <person name="Liang C."/>
            <person name="Lipzen A."/>
            <person name="Lutzoni F."/>
            <person name="Magnuson J."/>
            <person name="Mondo S."/>
            <person name="Nolan M."/>
            <person name="Ohm R."/>
            <person name="Pangilinan J."/>
            <person name="Park H.-J."/>
            <person name="Ramirez L."/>
            <person name="Alfaro M."/>
            <person name="Sun H."/>
            <person name="Tritt A."/>
            <person name="Yoshinaga Y."/>
            <person name="Zwiers L.-H."/>
            <person name="Turgeon B."/>
            <person name="Goodwin S."/>
            <person name="Spatafora J."/>
            <person name="Crous P."/>
            <person name="Grigoriev I."/>
        </authorList>
    </citation>
    <scope>NUCLEOTIDE SEQUENCE</scope>
    <source>
        <strain evidence="1">CBS 130266</strain>
    </source>
</reference>
<gene>
    <name evidence="1" type="ORF">EJ08DRAFT_241333</name>
</gene>
<proteinExistence type="predicted"/>
<comment type="caution">
    <text evidence="1">The sequence shown here is derived from an EMBL/GenBank/DDBJ whole genome shotgun (WGS) entry which is preliminary data.</text>
</comment>
<organism evidence="1 2">
    <name type="scientific">Tothia fuscella</name>
    <dbReference type="NCBI Taxonomy" id="1048955"/>
    <lineage>
        <taxon>Eukaryota</taxon>
        <taxon>Fungi</taxon>
        <taxon>Dikarya</taxon>
        <taxon>Ascomycota</taxon>
        <taxon>Pezizomycotina</taxon>
        <taxon>Dothideomycetes</taxon>
        <taxon>Pleosporomycetidae</taxon>
        <taxon>Venturiales</taxon>
        <taxon>Cylindrosympodiaceae</taxon>
        <taxon>Tothia</taxon>
    </lineage>
</organism>
<dbReference type="AlphaFoldDB" id="A0A9P4NRK7"/>
<keyword evidence="2" id="KW-1185">Reference proteome</keyword>
<accession>A0A9P4NRK7</accession>
<name>A0A9P4NRK7_9PEZI</name>
<evidence type="ECO:0000313" key="2">
    <source>
        <dbReference type="Proteomes" id="UP000800235"/>
    </source>
</evidence>
<dbReference type="Proteomes" id="UP000800235">
    <property type="component" value="Unassembled WGS sequence"/>
</dbReference>